<dbReference type="AlphaFoldDB" id="A0A0A7PCZ2"/>
<dbReference type="OrthoDB" id="651281at2"/>
<dbReference type="PANTHER" id="PTHR42988:SF2">
    <property type="entry name" value="CYCLIC NUCLEOTIDE PHOSPHODIESTERASE CBUA0032-RELATED"/>
    <property type="match status" value="1"/>
</dbReference>
<evidence type="ECO:0000256" key="4">
    <source>
        <dbReference type="ARBA" id="ARBA00025742"/>
    </source>
</evidence>
<keyword evidence="3" id="KW-0408">Iron</keyword>
<dbReference type="InterPro" id="IPR042283">
    <property type="entry name" value="GpdQ_catalytic"/>
</dbReference>
<organism evidence="6 7">
    <name type="scientific">Sphingopyxis fribergensis</name>
    <dbReference type="NCBI Taxonomy" id="1515612"/>
    <lineage>
        <taxon>Bacteria</taxon>
        <taxon>Pseudomonadati</taxon>
        <taxon>Pseudomonadota</taxon>
        <taxon>Alphaproteobacteria</taxon>
        <taxon>Sphingomonadales</taxon>
        <taxon>Sphingomonadaceae</taxon>
        <taxon>Sphingopyxis</taxon>
    </lineage>
</organism>
<gene>
    <name evidence="6" type="ORF">SKP52_04410</name>
</gene>
<accession>A0A0A7PCZ2</accession>
<evidence type="ECO:0000259" key="5">
    <source>
        <dbReference type="Pfam" id="PF00149"/>
    </source>
</evidence>
<keyword evidence="1" id="KW-0479">Metal-binding</keyword>
<dbReference type="GO" id="GO:0016787">
    <property type="term" value="F:hydrolase activity"/>
    <property type="evidence" value="ECO:0007669"/>
    <property type="project" value="UniProtKB-KW"/>
</dbReference>
<dbReference type="InterPro" id="IPR029052">
    <property type="entry name" value="Metallo-depent_PP-like"/>
</dbReference>
<dbReference type="STRING" id="1515612.SKP52_04410"/>
<dbReference type="PANTHER" id="PTHR42988">
    <property type="entry name" value="PHOSPHOHYDROLASE"/>
    <property type="match status" value="1"/>
</dbReference>
<dbReference type="Gene3D" id="3.30.750.180">
    <property type="entry name" value="GpdQ, beta-strand dimerisation domain"/>
    <property type="match status" value="1"/>
</dbReference>
<dbReference type="Gene3D" id="3.60.21.40">
    <property type="entry name" value="GpdQ, catalytic alpha/beta sandwich domain"/>
    <property type="match status" value="1"/>
</dbReference>
<dbReference type="SUPFAM" id="SSF56300">
    <property type="entry name" value="Metallo-dependent phosphatases"/>
    <property type="match status" value="1"/>
</dbReference>
<proteinExistence type="inferred from homology"/>
<keyword evidence="7" id="KW-1185">Reference proteome</keyword>
<protein>
    <submittedName>
        <fullName evidence="6">Metallophosphoesterase</fullName>
    </submittedName>
</protein>
<dbReference type="GO" id="GO:0046872">
    <property type="term" value="F:metal ion binding"/>
    <property type="evidence" value="ECO:0007669"/>
    <property type="project" value="UniProtKB-KW"/>
</dbReference>
<dbReference type="EMBL" id="CP009122">
    <property type="protein sequence ID" value="AJA07809.1"/>
    <property type="molecule type" value="Genomic_DNA"/>
</dbReference>
<dbReference type="InterPro" id="IPR050884">
    <property type="entry name" value="CNP_phosphodiesterase-III"/>
</dbReference>
<comment type="similarity">
    <text evidence="4">Belongs to the cyclic nucleotide phosphodiesterase class-III family.</text>
</comment>
<name>A0A0A7PCZ2_9SPHN</name>
<sequence>MLIAQITDIHIGFDPDNPAEYNRKRLDEVLDVLIEGPNRPDLLLATGDLTDRGDEDSYRRLANAFSRCPFPVWPSVGNHDLRDNFHARFPGFDDGNGFVQYAIELPEMRLVTIDTLEEGRHGGAYCEQRATWLDAELAKDPAKPTYIVMHHPPVESGIEWMNTDPDEPWVGMFTDVVRRHSQVRGLICGHLHRSVTVAWEGRTVAICSSTAPQVSLDLRPIDENKPDDRPMIVAEDPAYALHRWNGRELVSFYDHAGAHTMLAKYDERLQPLVRELKAERPGQ</sequence>
<evidence type="ECO:0000256" key="3">
    <source>
        <dbReference type="ARBA" id="ARBA00023004"/>
    </source>
</evidence>
<reference evidence="6 7" key="1">
    <citation type="journal article" date="2015" name="Int. J. Syst. Evol. Microbiol.">
        <title>Description of Sphingopyxis fribergensis sp. nov. - a soil bacterium with the ability to degrade styrene and phenylacetic acid.</title>
        <authorList>
            <person name="Oelschlagel M."/>
            <person name="Ruckert C."/>
            <person name="Kalinowski J."/>
            <person name="Schmidt G."/>
            <person name="Schlomann M."/>
            <person name="Tischler D."/>
        </authorList>
    </citation>
    <scope>NUCLEOTIDE SEQUENCE [LARGE SCALE GENOMIC DNA]</scope>
    <source>
        <strain evidence="6 7">Kp5.2</strain>
    </source>
</reference>
<dbReference type="KEGG" id="sphk:SKP52_04410"/>
<evidence type="ECO:0000313" key="7">
    <source>
        <dbReference type="Proteomes" id="UP000030907"/>
    </source>
</evidence>
<dbReference type="RefSeq" id="WP_039572141.1">
    <property type="nucleotide sequence ID" value="NZ_CP009122.1"/>
</dbReference>
<evidence type="ECO:0000256" key="1">
    <source>
        <dbReference type="ARBA" id="ARBA00022723"/>
    </source>
</evidence>
<dbReference type="Proteomes" id="UP000030907">
    <property type="component" value="Chromosome"/>
</dbReference>
<dbReference type="InterPro" id="IPR042281">
    <property type="entry name" value="GpdQ_beta-strand"/>
</dbReference>
<keyword evidence="2" id="KW-0378">Hydrolase</keyword>
<evidence type="ECO:0000313" key="6">
    <source>
        <dbReference type="EMBL" id="AJA07809.1"/>
    </source>
</evidence>
<dbReference type="Pfam" id="PF00149">
    <property type="entry name" value="Metallophos"/>
    <property type="match status" value="1"/>
</dbReference>
<dbReference type="HOGENOM" id="CLU_070320_2_0_5"/>
<evidence type="ECO:0000256" key="2">
    <source>
        <dbReference type="ARBA" id="ARBA00022801"/>
    </source>
</evidence>
<dbReference type="InterPro" id="IPR004843">
    <property type="entry name" value="Calcineurin-like_PHP"/>
</dbReference>
<feature type="domain" description="Calcineurin-like phosphoesterase" evidence="5">
    <location>
        <begin position="1"/>
        <end position="193"/>
    </location>
</feature>